<dbReference type="AlphaFoldDB" id="A0A955L8S1"/>
<evidence type="ECO:0000259" key="1">
    <source>
        <dbReference type="Pfam" id="PF00696"/>
    </source>
</evidence>
<accession>A0A955L8S1</accession>
<name>A0A955L8S1_9BACT</name>
<feature type="domain" description="Aspartate/glutamate/uridylate kinase" evidence="1">
    <location>
        <begin position="4"/>
        <end position="209"/>
    </location>
</feature>
<dbReference type="Proteomes" id="UP000754563">
    <property type="component" value="Unassembled WGS sequence"/>
</dbReference>
<dbReference type="InterPro" id="IPR036393">
    <property type="entry name" value="AceGlu_kinase-like_sf"/>
</dbReference>
<dbReference type="InterPro" id="IPR001048">
    <property type="entry name" value="Asp/Glu/Uridylate_kinase"/>
</dbReference>
<dbReference type="EMBL" id="JAGQLH010000028">
    <property type="protein sequence ID" value="MCA9385581.1"/>
    <property type="molecule type" value="Genomic_DNA"/>
</dbReference>
<evidence type="ECO:0000313" key="3">
    <source>
        <dbReference type="Proteomes" id="UP000754563"/>
    </source>
</evidence>
<dbReference type="Gene3D" id="3.40.1160.10">
    <property type="entry name" value="Acetylglutamate kinase-like"/>
    <property type="match status" value="1"/>
</dbReference>
<reference evidence="2" key="1">
    <citation type="submission" date="2020-04" db="EMBL/GenBank/DDBJ databases">
        <authorList>
            <person name="Zhang T."/>
        </authorList>
    </citation>
    <scope>NUCLEOTIDE SEQUENCE</scope>
    <source>
        <strain evidence="2">HKST-UBA11</strain>
    </source>
</reference>
<comment type="caution">
    <text evidence="2">The sequence shown here is derived from an EMBL/GenBank/DDBJ whole genome shotgun (WGS) entry which is preliminary data.</text>
</comment>
<evidence type="ECO:0000313" key="2">
    <source>
        <dbReference type="EMBL" id="MCA9385581.1"/>
    </source>
</evidence>
<gene>
    <name evidence="2" type="ORF">KC717_02950</name>
</gene>
<sequence>MNKPIVVKLGGSVVSREGVLFDFEYLTQLRAIVEKRIEQDDSFCFILGGGATMRHYRDLAKAAGITERDQHWIGTTVNVLHAEIARSFFSDIAEERPVIYEQYYDDKHIDMKKPLLFGGGGRPGHSGDVDAILMADKVGATTVVSFKNIDYLYTADPKTDPKAEKVIEATWEEYFSIIGNKDSHEPGGNYIVDPVASKMASERNYRFVILEGTNLENIENYFNGEDFSGSVIG</sequence>
<organism evidence="2 3">
    <name type="scientific">Candidatus Dojkabacteria bacterium</name>
    <dbReference type="NCBI Taxonomy" id="2099670"/>
    <lineage>
        <taxon>Bacteria</taxon>
        <taxon>Candidatus Dojkabacteria</taxon>
    </lineage>
</organism>
<reference evidence="2" key="2">
    <citation type="journal article" date="2021" name="Microbiome">
        <title>Successional dynamics and alternative stable states in a saline activated sludge microbial community over 9 years.</title>
        <authorList>
            <person name="Wang Y."/>
            <person name="Ye J."/>
            <person name="Ju F."/>
            <person name="Liu L."/>
            <person name="Boyd J.A."/>
            <person name="Deng Y."/>
            <person name="Parks D.H."/>
            <person name="Jiang X."/>
            <person name="Yin X."/>
            <person name="Woodcroft B.J."/>
            <person name="Tyson G.W."/>
            <person name="Hugenholtz P."/>
            <person name="Polz M.F."/>
            <person name="Zhang T."/>
        </authorList>
    </citation>
    <scope>NUCLEOTIDE SEQUENCE</scope>
    <source>
        <strain evidence="2">HKST-UBA11</strain>
    </source>
</reference>
<dbReference type="SUPFAM" id="SSF53633">
    <property type="entry name" value="Carbamate kinase-like"/>
    <property type="match status" value="1"/>
</dbReference>
<proteinExistence type="predicted"/>
<dbReference type="Pfam" id="PF00696">
    <property type="entry name" value="AA_kinase"/>
    <property type="match status" value="1"/>
</dbReference>
<protein>
    <recommendedName>
        <fullName evidence="1">Aspartate/glutamate/uridylate kinase domain-containing protein</fullName>
    </recommendedName>
</protein>